<gene>
    <name evidence="1" type="ORF">VIBC2010_00979</name>
</gene>
<protein>
    <submittedName>
        <fullName evidence="1">Uncharacterized protein</fullName>
    </submittedName>
</protein>
<sequence>MIELFHRAAFFIDLLDKSIVDIAVKGGYQLFIKTIIIVFPLEFIGKVNSLVKPTASNNLKIAHYLAVKFSLNSIKEQNFCPLFYFR</sequence>
<evidence type="ECO:0000313" key="2">
    <source>
        <dbReference type="Proteomes" id="UP000002943"/>
    </source>
</evidence>
<accession>E3BGL7</accession>
<keyword evidence="2" id="KW-1185">Reference proteome</keyword>
<comment type="caution">
    <text evidence="1">The sequence shown here is derived from an EMBL/GenBank/DDBJ whole genome shotgun (WGS) entry which is preliminary data.</text>
</comment>
<reference evidence="1 2" key="1">
    <citation type="journal article" date="2012" name="Int. J. Syst. Evol. Microbiol.">
        <title>Vibrio caribbeanicus sp. nov., isolated from the marine sponge Scleritoderma cyanea.</title>
        <authorList>
            <person name="Hoffmann M."/>
            <person name="Monday S.R."/>
            <person name="Allard M.W."/>
            <person name="Strain E.A."/>
            <person name="Whittaker P."/>
            <person name="Naum M."/>
            <person name="McCarthy P.J."/>
            <person name="Lopez J.V."/>
            <person name="Fischer M."/>
            <person name="Brown E.W."/>
        </authorList>
    </citation>
    <scope>NUCLEOTIDE SEQUENCE [LARGE SCALE GENOMIC DNA]</scope>
    <source>
        <strain evidence="1 2">ATCC BAA-2122</strain>
    </source>
</reference>
<proteinExistence type="predicted"/>
<dbReference type="Proteomes" id="UP000002943">
    <property type="component" value="Unassembled WGS sequence"/>
</dbReference>
<dbReference type="AlphaFoldDB" id="E3BGL7"/>
<name>E3BGL7_9VIBR</name>
<organism evidence="1 2">
    <name type="scientific">Vibrio caribbeanicus ATCC BAA-2122</name>
    <dbReference type="NCBI Taxonomy" id="796620"/>
    <lineage>
        <taxon>Bacteria</taxon>
        <taxon>Pseudomonadati</taxon>
        <taxon>Pseudomonadota</taxon>
        <taxon>Gammaproteobacteria</taxon>
        <taxon>Vibrionales</taxon>
        <taxon>Vibrionaceae</taxon>
        <taxon>Vibrio</taxon>
    </lineage>
</organism>
<dbReference type="EMBL" id="AEIU01000046">
    <property type="protein sequence ID" value="EFP97825.1"/>
    <property type="molecule type" value="Genomic_DNA"/>
</dbReference>
<evidence type="ECO:0000313" key="1">
    <source>
        <dbReference type="EMBL" id="EFP97825.1"/>
    </source>
</evidence>